<feature type="compositionally biased region" description="Acidic residues" evidence="2">
    <location>
        <begin position="459"/>
        <end position="482"/>
    </location>
</feature>
<keyword evidence="3" id="KW-0732">Signal</keyword>
<evidence type="ECO:0000256" key="1">
    <source>
        <dbReference type="SAM" id="Coils"/>
    </source>
</evidence>
<keyword evidence="1" id="KW-0175">Coiled coil</keyword>
<keyword evidence="5" id="KW-1185">Reference proteome</keyword>
<dbReference type="AlphaFoldDB" id="A0A1R2BCM6"/>
<evidence type="ECO:0000256" key="3">
    <source>
        <dbReference type="SAM" id="SignalP"/>
    </source>
</evidence>
<evidence type="ECO:0000313" key="5">
    <source>
        <dbReference type="Proteomes" id="UP000187209"/>
    </source>
</evidence>
<accession>A0A1R2BCM6</accession>
<comment type="caution">
    <text evidence="4">The sequence shown here is derived from an EMBL/GenBank/DDBJ whole genome shotgun (WGS) entry which is preliminary data.</text>
</comment>
<dbReference type="SUPFAM" id="SSF47162">
    <property type="entry name" value="Apolipoprotein"/>
    <property type="match status" value="1"/>
</dbReference>
<evidence type="ECO:0000256" key="2">
    <source>
        <dbReference type="SAM" id="MobiDB-lite"/>
    </source>
</evidence>
<gene>
    <name evidence="4" type="ORF">SteCoe_26534</name>
</gene>
<sequence>MILLIVWEICLTVSSAVLLPELIQSNMQCLKVSLEMPKLYEYLTECTQTHNENQFSCAITSGKLLGDVVKNSKCFDINFEYVLIHISYELQEEPLCTSFYLFIDFMNISWEEYKKNIEKYFEPLTKYYKLIENMLELREACQLRSELAAQNFYEILIKFWPSIEIPKFVIMVIEYIENLKNNNENSQSSMTDNDENYEDTIAFIENEKDFNEDDSDDIENKENIDDKQLVFHEYDDKEDIFISSTNNLELIKPKEDIYNLTDKCNENYGESFEYEDYKTEIRELKKELNKNIQTVLELQVEVREIITDLRNIREIYTMEIEKYRNLGEGSTDSKNIKNYKVSDNPEQKNFVDEIESSIKFDEKSRNSLILEKEFEDNVIVITVDDEENDRKDCDDEKCVENNSYYQESIDNSDIIYHAEIDIEASLNTEMENEDNNQENNGENIEKNIEENFEENNQENFEENYQNSEEESYSGYEESDDSSNENSWESNYQRIKKLLEFIRNSGFLNCVIERILAKVPIKILRKYLPKEYLSKFESFLKLASFNFGSKCTTSQRLIIDLLLLTIEKDKFMLFNILYGIISRDLKDISIQNMYEILKYVYLKISRDLKDISIQKMYEILKYVYLNMDQFKSIDLYEWINQVNEFIKDNKGPLFEELKGYYNEFMDSFKSYYEYYTKSAKEKSNEFSEKAGEKIKEFSAKAGETINDFSAKAGETINDFSEKAGEKIKDFSAKAGEKINDFSAKAGENLYELKENIYEYSDKTGEYIKDKAKGYWTDMKLNLGKIFE</sequence>
<reference evidence="4 5" key="1">
    <citation type="submission" date="2016-11" db="EMBL/GenBank/DDBJ databases">
        <title>The macronuclear genome of Stentor coeruleus: a giant cell with tiny introns.</title>
        <authorList>
            <person name="Slabodnick M."/>
            <person name="Ruby J.G."/>
            <person name="Reiff S.B."/>
            <person name="Swart E.C."/>
            <person name="Gosai S."/>
            <person name="Prabakaran S."/>
            <person name="Witkowska E."/>
            <person name="Larue G.E."/>
            <person name="Fisher S."/>
            <person name="Freeman R.M."/>
            <person name="Gunawardena J."/>
            <person name="Chu W."/>
            <person name="Stover N.A."/>
            <person name="Gregory B.D."/>
            <person name="Nowacki M."/>
            <person name="Derisi J."/>
            <person name="Roy S.W."/>
            <person name="Marshall W.F."/>
            <person name="Sood P."/>
        </authorList>
    </citation>
    <scope>NUCLEOTIDE SEQUENCE [LARGE SCALE GENOMIC DNA]</scope>
    <source>
        <strain evidence="4">WM001</strain>
    </source>
</reference>
<feature type="coiled-coil region" evidence="1">
    <location>
        <begin position="176"/>
        <end position="221"/>
    </location>
</feature>
<name>A0A1R2BCM6_9CILI</name>
<feature type="region of interest" description="Disordered" evidence="2">
    <location>
        <begin position="459"/>
        <end position="486"/>
    </location>
</feature>
<protein>
    <submittedName>
        <fullName evidence="4">Uncharacterized protein</fullName>
    </submittedName>
</protein>
<dbReference type="Proteomes" id="UP000187209">
    <property type="component" value="Unassembled WGS sequence"/>
</dbReference>
<dbReference type="OrthoDB" id="5853127at2759"/>
<feature type="signal peptide" evidence="3">
    <location>
        <begin position="1"/>
        <end position="16"/>
    </location>
</feature>
<feature type="coiled-coil region" evidence="1">
    <location>
        <begin position="274"/>
        <end position="301"/>
    </location>
</feature>
<feature type="chain" id="PRO_5012842332" evidence="3">
    <location>
        <begin position="17"/>
        <end position="786"/>
    </location>
</feature>
<organism evidence="4 5">
    <name type="scientific">Stentor coeruleus</name>
    <dbReference type="NCBI Taxonomy" id="5963"/>
    <lineage>
        <taxon>Eukaryota</taxon>
        <taxon>Sar</taxon>
        <taxon>Alveolata</taxon>
        <taxon>Ciliophora</taxon>
        <taxon>Postciliodesmatophora</taxon>
        <taxon>Heterotrichea</taxon>
        <taxon>Heterotrichida</taxon>
        <taxon>Stentoridae</taxon>
        <taxon>Stentor</taxon>
    </lineage>
</organism>
<evidence type="ECO:0000313" key="4">
    <source>
        <dbReference type="EMBL" id="OMJ74532.1"/>
    </source>
</evidence>
<proteinExistence type="predicted"/>
<dbReference type="Gene3D" id="1.20.120.20">
    <property type="entry name" value="Apolipoprotein"/>
    <property type="match status" value="1"/>
</dbReference>
<dbReference type="EMBL" id="MPUH01000745">
    <property type="protein sequence ID" value="OMJ74532.1"/>
    <property type="molecule type" value="Genomic_DNA"/>
</dbReference>